<evidence type="ECO:0000313" key="9">
    <source>
        <dbReference type="Proteomes" id="UP000053424"/>
    </source>
</evidence>
<evidence type="ECO:0008006" key="10">
    <source>
        <dbReference type="Google" id="ProtNLM"/>
    </source>
</evidence>
<keyword evidence="9" id="KW-1185">Reference proteome</keyword>
<name>A0A0C3BTI1_HEBCY</name>
<dbReference type="OrthoDB" id="10252718at2759"/>
<dbReference type="STRING" id="686832.A0A0C3BTI1"/>
<keyword evidence="5" id="KW-0249">Electron transport</keyword>
<evidence type="ECO:0000256" key="4">
    <source>
        <dbReference type="ARBA" id="ARBA00022792"/>
    </source>
</evidence>
<evidence type="ECO:0000256" key="1">
    <source>
        <dbReference type="ARBA" id="ARBA00004443"/>
    </source>
</evidence>
<evidence type="ECO:0000313" key="8">
    <source>
        <dbReference type="EMBL" id="KIM39980.1"/>
    </source>
</evidence>
<organism evidence="8 9">
    <name type="scientific">Hebeloma cylindrosporum</name>
    <dbReference type="NCBI Taxonomy" id="76867"/>
    <lineage>
        <taxon>Eukaryota</taxon>
        <taxon>Fungi</taxon>
        <taxon>Dikarya</taxon>
        <taxon>Basidiomycota</taxon>
        <taxon>Agaricomycotina</taxon>
        <taxon>Agaricomycetes</taxon>
        <taxon>Agaricomycetidae</taxon>
        <taxon>Agaricales</taxon>
        <taxon>Agaricineae</taxon>
        <taxon>Hymenogastraceae</taxon>
        <taxon>Hebeloma</taxon>
    </lineage>
</organism>
<keyword evidence="7" id="KW-0472">Membrane</keyword>
<dbReference type="PANTHER" id="PTHR13094">
    <property type="entry name" value="NADH-UBIQUINONE OXIDOREDUCTASE PDSW SUBUNIT"/>
    <property type="match status" value="1"/>
</dbReference>
<sequence length="78" mass="9177">MAIDEAKVLEIKAKLEERDNLIREAWVKSMEVRLVRDELGKCHQAEGVNHYENCKWLADKYLGMLRETKNKGYKIIDV</sequence>
<evidence type="ECO:0000256" key="7">
    <source>
        <dbReference type="ARBA" id="ARBA00023136"/>
    </source>
</evidence>
<keyword evidence="3" id="KW-0679">Respiratory chain</keyword>
<evidence type="ECO:0000256" key="2">
    <source>
        <dbReference type="ARBA" id="ARBA00022448"/>
    </source>
</evidence>
<evidence type="ECO:0000256" key="3">
    <source>
        <dbReference type="ARBA" id="ARBA00022660"/>
    </source>
</evidence>
<dbReference type="AlphaFoldDB" id="A0A0C3BTI1"/>
<gene>
    <name evidence="8" type="ORF">M413DRAFT_189216</name>
</gene>
<proteinExistence type="predicted"/>
<protein>
    <recommendedName>
        <fullName evidence="10">NADH-ubiquinone oxidoreductase 12 kDa subunit</fullName>
    </recommendedName>
</protein>
<evidence type="ECO:0000256" key="6">
    <source>
        <dbReference type="ARBA" id="ARBA00023128"/>
    </source>
</evidence>
<reference evidence="9" key="2">
    <citation type="submission" date="2015-01" db="EMBL/GenBank/DDBJ databases">
        <title>Evolutionary Origins and Diversification of the Mycorrhizal Mutualists.</title>
        <authorList>
            <consortium name="DOE Joint Genome Institute"/>
            <consortium name="Mycorrhizal Genomics Consortium"/>
            <person name="Kohler A."/>
            <person name="Kuo A."/>
            <person name="Nagy L.G."/>
            <person name="Floudas D."/>
            <person name="Copeland A."/>
            <person name="Barry K.W."/>
            <person name="Cichocki N."/>
            <person name="Veneault-Fourrey C."/>
            <person name="LaButti K."/>
            <person name="Lindquist E.A."/>
            <person name="Lipzen A."/>
            <person name="Lundell T."/>
            <person name="Morin E."/>
            <person name="Murat C."/>
            <person name="Riley R."/>
            <person name="Ohm R."/>
            <person name="Sun H."/>
            <person name="Tunlid A."/>
            <person name="Henrissat B."/>
            <person name="Grigoriev I.V."/>
            <person name="Hibbett D.S."/>
            <person name="Martin F."/>
        </authorList>
    </citation>
    <scope>NUCLEOTIDE SEQUENCE [LARGE SCALE GENOMIC DNA]</scope>
    <source>
        <strain evidence="9">h7</strain>
    </source>
</reference>
<dbReference type="PANTHER" id="PTHR13094:SF1">
    <property type="entry name" value="NADH DEHYDROGENASE [UBIQUINONE] 1 BETA SUBCOMPLEX SUBUNIT 10"/>
    <property type="match status" value="1"/>
</dbReference>
<dbReference type="InterPro" id="IPR039993">
    <property type="entry name" value="NDUFB10"/>
</dbReference>
<keyword evidence="4" id="KW-0999">Mitochondrion inner membrane</keyword>
<keyword evidence="2" id="KW-0813">Transport</keyword>
<dbReference type="GO" id="GO:0005743">
    <property type="term" value="C:mitochondrial inner membrane"/>
    <property type="evidence" value="ECO:0007669"/>
    <property type="project" value="UniProtKB-SubCell"/>
</dbReference>
<comment type="subcellular location">
    <subcellularLocation>
        <location evidence="1">Mitochondrion inner membrane</location>
        <topology evidence="1">Peripheral membrane protein</topology>
        <orientation evidence="1">Matrix side</orientation>
    </subcellularLocation>
</comment>
<dbReference type="HOGENOM" id="CLU_196217_0_0_1"/>
<keyword evidence="6" id="KW-0496">Mitochondrion</keyword>
<dbReference type="Proteomes" id="UP000053424">
    <property type="component" value="Unassembled WGS sequence"/>
</dbReference>
<accession>A0A0C3BTI1</accession>
<reference evidence="8 9" key="1">
    <citation type="submission" date="2014-04" db="EMBL/GenBank/DDBJ databases">
        <authorList>
            <consortium name="DOE Joint Genome Institute"/>
            <person name="Kuo A."/>
            <person name="Gay G."/>
            <person name="Dore J."/>
            <person name="Kohler A."/>
            <person name="Nagy L.G."/>
            <person name="Floudas D."/>
            <person name="Copeland A."/>
            <person name="Barry K.W."/>
            <person name="Cichocki N."/>
            <person name="Veneault-Fourrey C."/>
            <person name="LaButti K."/>
            <person name="Lindquist E.A."/>
            <person name="Lipzen A."/>
            <person name="Lundell T."/>
            <person name="Morin E."/>
            <person name="Murat C."/>
            <person name="Sun H."/>
            <person name="Tunlid A."/>
            <person name="Henrissat B."/>
            <person name="Grigoriev I.V."/>
            <person name="Hibbett D.S."/>
            <person name="Martin F."/>
            <person name="Nordberg H.P."/>
            <person name="Cantor M.N."/>
            <person name="Hua S.X."/>
        </authorList>
    </citation>
    <scope>NUCLEOTIDE SEQUENCE [LARGE SCALE GENOMIC DNA]</scope>
    <source>
        <strain evidence="9">h7</strain>
    </source>
</reference>
<dbReference type="EMBL" id="KN831784">
    <property type="protein sequence ID" value="KIM39980.1"/>
    <property type="molecule type" value="Genomic_DNA"/>
</dbReference>
<evidence type="ECO:0000256" key="5">
    <source>
        <dbReference type="ARBA" id="ARBA00022982"/>
    </source>
</evidence>